<gene>
    <name evidence="5" type="ORF">IU459_25705</name>
</gene>
<evidence type="ECO:0000256" key="3">
    <source>
        <dbReference type="SAM" id="SignalP"/>
    </source>
</evidence>
<keyword evidence="2" id="KW-0472">Membrane</keyword>
<feature type="domain" description="DUF8020" evidence="4">
    <location>
        <begin position="30"/>
        <end position="100"/>
    </location>
</feature>
<evidence type="ECO:0000256" key="1">
    <source>
        <dbReference type="SAM" id="MobiDB-lite"/>
    </source>
</evidence>
<feature type="region of interest" description="Disordered" evidence="1">
    <location>
        <begin position="208"/>
        <end position="249"/>
    </location>
</feature>
<proteinExistence type="predicted"/>
<evidence type="ECO:0000256" key="2">
    <source>
        <dbReference type="SAM" id="Phobius"/>
    </source>
</evidence>
<organism evidence="5 6">
    <name type="scientific">Nocardia amamiensis</name>
    <dbReference type="NCBI Taxonomy" id="404578"/>
    <lineage>
        <taxon>Bacteria</taxon>
        <taxon>Bacillati</taxon>
        <taxon>Actinomycetota</taxon>
        <taxon>Actinomycetes</taxon>
        <taxon>Mycobacteriales</taxon>
        <taxon>Nocardiaceae</taxon>
        <taxon>Nocardia</taxon>
    </lineage>
</organism>
<sequence>MIKWAPTLLATTVAFVAVASAPASAEPSDSYRVDVIGQSVVTTLDGATFTLASDRQSVSVLDLDGELLTTLPLALTIDGERHGIAQQITGAGRTLTLTPDLASHRDRAQPAASPFEEQLALNDLANNLTRGTLVGTVVGLAVGAVVGAVLGLGSCLVVGPGCLATAPAVIMALAAGGGLVGTLFGGGIGLADGLWKYLTTRQAPPGMSPYANQDDLLDPNGTGVPDAEFRLPTGSAGGLRSGSFSGSGR</sequence>
<name>A0ABS0CWP0_9NOCA</name>
<keyword evidence="6" id="KW-1185">Reference proteome</keyword>
<dbReference type="Proteomes" id="UP000702209">
    <property type="component" value="Unassembled WGS sequence"/>
</dbReference>
<dbReference type="InterPro" id="IPR058333">
    <property type="entry name" value="DUF8020"/>
</dbReference>
<dbReference type="EMBL" id="JADLQX010000021">
    <property type="protein sequence ID" value="MBF6300915.1"/>
    <property type="molecule type" value="Genomic_DNA"/>
</dbReference>
<evidence type="ECO:0000313" key="5">
    <source>
        <dbReference type="EMBL" id="MBF6300915.1"/>
    </source>
</evidence>
<comment type="caution">
    <text evidence="5">The sequence shown here is derived from an EMBL/GenBank/DDBJ whole genome shotgun (WGS) entry which is preliminary data.</text>
</comment>
<feature type="chain" id="PRO_5046069757" description="DUF8020 domain-containing protein" evidence="3">
    <location>
        <begin position="26"/>
        <end position="249"/>
    </location>
</feature>
<accession>A0ABS0CWP0</accession>
<keyword evidence="2" id="KW-0812">Transmembrane</keyword>
<dbReference type="RefSeq" id="WP_195132130.1">
    <property type="nucleotide sequence ID" value="NZ_JADLQX010000021.1"/>
</dbReference>
<keyword evidence="2" id="KW-1133">Transmembrane helix</keyword>
<protein>
    <recommendedName>
        <fullName evidence="4">DUF8020 domain-containing protein</fullName>
    </recommendedName>
</protein>
<reference evidence="5 6" key="1">
    <citation type="submission" date="2020-10" db="EMBL/GenBank/DDBJ databases">
        <title>Identification of Nocardia species via Next-generation sequencing and recognition of intraspecies genetic diversity.</title>
        <authorList>
            <person name="Li P."/>
            <person name="Li P."/>
            <person name="Lu B."/>
        </authorList>
    </citation>
    <scope>NUCLEOTIDE SEQUENCE [LARGE SCALE GENOMIC DNA]</scope>
    <source>
        <strain evidence="5 6">BJ06-0157</strain>
    </source>
</reference>
<dbReference type="Pfam" id="PF26059">
    <property type="entry name" value="DUF8020"/>
    <property type="match status" value="1"/>
</dbReference>
<evidence type="ECO:0000313" key="6">
    <source>
        <dbReference type="Proteomes" id="UP000702209"/>
    </source>
</evidence>
<evidence type="ECO:0000259" key="4">
    <source>
        <dbReference type="Pfam" id="PF26059"/>
    </source>
</evidence>
<feature type="transmembrane region" description="Helical" evidence="2">
    <location>
        <begin position="133"/>
        <end position="158"/>
    </location>
</feature>
<keyword evidence="3" id="KW-0732">Signal</keyword>
<feature type="signal peptide" evidence="3">
    <location>
        <begin position="1"/>
        <end position="25"/>
    </location>
</feature>
<feature type="transmembrane region" description="Helical" evidence="2">
    <location>
        <begin position="170"/>
        <end position="191"/>
    </location>
</feature>
<feature type="compositionally biased region" description="Gly residues" evidence="1">
    <location>
        <begin position="235"/>
        <end position="249"/>
    </location>
</feature>